<dbReference type="OrthoDB" id="3253976at2759"/>
<comment type="caution">
    <text evidence="1">The sequence shown here is derived from an EMBL/GenBank/DDBJ whole genome shotgun (WGS) entry which is preliminary data.</text>
</comment>
<protein>
    <submittedName>
        <fullName evidence="1">Uncharacterized protein</fullName>
    </submittedName>
</protein>
<evidence type="ECO:0000313" key="2">
    <source>
        <dbReference type="Proteomes" id="UP000521943"/>
    </source>
</evidence>
<dbReference type="EMBL" id="JACGCI010000244">
    <property type="protein sequence ID" value="KAF6741444.1"/>
    <property type="molecule type" value="Genomic_DNA"/>
</dbReference>
<evidence type="ECO:0000313" key="1">
    <source>
        <dbReference type="EMBL" id="KAF6741444.1"/>
    </source>
</evidence>
<organism evidence="1 2">
    <name type="scientific">Ephemerocybe angulata</name>
    <dbReference type="NCBI Taxonomy" id="980116"/>
    <lineage>
        <taxon>Eukaryota</taxon>
        <taxon>Fungi</taxon>
        <taxon>Dikarya</taxon>
        <taxon>Basidiomycota</taxon>
        <taxon>Agaricomycotina</taxon>
        <taxon>Agaricomycetes</taxon>
        <taxon>Agaricomycetidae</taxon>
        <taxon>Agaricales</taxon>
        <taxon>Agaricineae</taxon>
        <taxon>Psathyrellaceae</taxon>
        <taxon>Ephemerocybe</taxon>
    </lineage>
</organism>
<accession>A0A8H6H6R5</accession>
<sequence>MAQLNRSPKSGNAWTYNELNAYNISITPTSPDDFFQHNPDPSLENLDPTILTAPVMDRDDPNYSDAASEYLAYLDFATRVDLGSDICDNHESTATNLATETLRLLKFRDWVTTITLRYPIPLVICGETQDFQPDVCVIHRPSMSFKTFLLMDRSIFGYDTASVGNVEAQVVAGAIAVYHSNNDARTAKGLPVVEAMTVPCISMERTKPTFYLVPVTKKLSDAVATGQYPASQTQVLQCATVAPPDRGQASNWAPARYGRVRDGMANPEYREIALRRFLAFRDVANRCWQEYMD</sequence>
<name>A0A8H6H6R5_9AGAR</name>
<dbReference type="Proteomes" id="UP000521943">
    <property type="component" value="Unassembled WGS sequence"/>
</dbReference>
<proteinExistence type="predicted"/>
<gene>
    <name evidence="1" type="ORF">DFP72DRAFT_268283</name>
</gene>
<reference evidence="1 2" key="1">
    <citation type="submission" date="2020-07" db="EMBL/GenBank/DDBJ databases">
        <title>Comparative genomics of pyrophilous fungi reveals a link between fire events and developmental genes.</title>
        <authorList>
            <consortium name="DOE Joint Genome Institute"/>
            <person name="Steindorff A.S."/>
            <person name="Carver A."/>
            <person name="Calhoun S."/>
            <person name="Stillman K."/>
            <person name="Liu H."/>
            <person name="Lipzen A."/>
            <person name="Pangilinan J."/>
            <person name="Labutti K."/>
            <person name="Bruns T.D."/>
            <person name="Grigoriev I.V."/>
        </authorList>
    </citation>
    <scope>NUCLEOTIDE SEQUENCE [LARGE SCALE GENOMIC DNA]</scope>
    <source>
        <strain evidence="1 2">CBS 144469</strain>
    </source>
</reference>
<dbReference type="AlphaFoldDB" id="A0A8H6H6R5"/>
<keyword evidence="2" id="KW-1185">Reference proteome</keyword>